<organism evidence="13 14">
    <name type="scientific">Trapa natans</name>
    <name type="common">Water chestnut</name>
    <dbReference type="NCBI Taxonomy" id="22666"/>
    <lineage>
        <taxon>Eukaryota</taxon>
        <taxon>Viridiplantae</taxon>
        <taxon>Streptophyta</taxon>
        <taxon>Embryophyta</taxon>
        <taxon>Tracheophyta</taxon>
        <taxon>Spermatophyta</taxon>
        <taxon>Magnoliopsida</taxon>
        <taxon>eudicotyledons</taxon>
        <taxon>Gunneridae</taxon>
        <taxon>Pentapetalae</taxon>
        <taxon>rosids</taxon>
        <taxon>malvids</taxon>
        <taxon>Myrtales</taxon>
        <taxon>Lythraceae</taxon>
        <taxon>Trapa</taxon>
    </lineage>
</organism>
<gene>
    <name evidence="13" type="ORF">SAY86_002877</name>
</gene>
<dbReference type="GO" id="GO:0046872">
    <property type="term" value="F:metal ion binding"/>
    <property type="evidence" value="ECO:0007669"/>
    <property type="project" value="UniProtKB-KW"/>
</dbReference>
<dbReference type="GO" id="GO:0003993">
    <property type="term" value="F:acid phosphatase activity"/>
    <property type="evidence" value="ECO:0007669"/>
    <property type="project" value="UniProtKB-EC"/>
</dbReference>
<evidence type="ECO:0000256" key="7">
    <source>
        <dbReference type="ARBA" id="ARBA00022729"/>
    </source>
</evidence>
<evidence type="ECO:0000259" key="12">
    <source>
        <dbReference type="Pfam" id="PF16656"/>
    </source>
</evidence>
<dbReference type="AlphaFoldDB" id="A0AAN7LRS4"/>
<evidence type="ECO:0000256" key="6">
    <source>
        <dbReference type="ARBA" id="ARBA00022723"/>
    </source>
</evidence>
<comment type="similarity">
    <text evidence="4">Belongs to the metallophosphoesterase superfamily. Purple acid phosphatase family.</text>
</comment>
<evidence type="ECO:0000256" key="11">
    <source>
        <dbReference type="ARBA" id="ARBA00023180"/>
    </source>
</evidence>
<feature type="domain" description="Purple acid phosphatase N-terminal" evidence="12">
    <location>
        <begin position="130"/>
        <end position="216"/>
    </location>
</feature>
<comment type="cofactor">
    <cofactor evidence="2">
        <name>Zn(2+)</name>
        <dbReference type="ChEBI" id="CHEBI:29105"/>
    </cofactor>
</comment>
<keyword evidence="11" id="KW-0325">Glycoprotein</keyword>
<evidence type="ECO:0000313" key="14">
    <source>
        <dbReference type="Proteomes" id="UP001346149"/>
    </source>
</evidence>
<keyword evidence="9" id="KW-0862">Zinc</keyword>
<proteinExistence type="inferred from homology"/>
<evidence type="ECO:0000256" key="9">
    <source>
        <dbReference type="ARBA" id="ARBA00022833"/>
    </source>
</evidence>
<keyword evidence="6" id="KW-0479">Metal-binding</keyword>
<dbReference type="Pfam" id="PF16656">
    <property type="entry name" value="Pur_ac_phosph_N"/>
    <property type="match status" value="1"/>
</dbReference>
<sequence>MPLSRPSSTAERISYSVPQIDCPKKMIGLGFKGITVVTKPCASVSIGPSMGVAFVAVNMGGTSFSSIPSRSSSSLSSFAVLVVVVLALTFNGATVCNGGKTSTFVRKLEKINDMPLDSDVFRVPAGYNAPQQVHITQGDLVGKAVIVSWVTVDEPGSSVVRYWSDHTTRKKEAKGKYKTYKLYSYTSGYIHHCSVRNLEYNTKYYYKVGIDHTGETKPFKSYTNRFRVPYRASGSSAPFWYSVKRASAYIIVLASYSACGILLSSSGPYCTLAISIAKCYNYHYMEGETMRVMFEGWFVEHKVDVVFAGHVHSYERSERVSNIAYNVVNGKCTPVKDKSAPVYITIGDGGTQ</sequence>
<dbReference type="FunFam" id="2.60.40.380:FF:000001">
    <property type="entry name" value="Fe(3+)-Zn(2+) purple acid phosphatase"/>
    <property type="match status" value="1"/>
</dbReference>
<dbReference type="EC" id="3.1.3.2" evidence="5"/>
<comment type="cofactor">
    <cofactor evidence="3">
        <name>Fe cation</name>
        <dbReference type="ChEBI" id="CHEBI:24875"/>
    </cofactor>
</comment>
<reference evidence="13 14" key="1">
    <citation type="journal article" date="2023" name="Hortic Res">
        <title>Pangenome of water caltrop reveals structural variations and asymmetric subgenome divergence after allopolyploidization.</title>
        <authorList>
            <person name="Zhang X."/>
            <person name="Chen Y."/>
            <person name="Wang L."/>
            <person name="Yuan Y."/>
            <person name="Fang M."/>
            <person name="Shi L."/>
            <person name="Lu R."/>
            <person name="Comes H.P."/>
            <person name="Ma Y."/>
            <person name="Chen Y."/>
            <person name="Huang G."/>
            <person name="Zhou Y."/>
            <person name="Zheng Z."/>
            <person name="Qiu Y."/>
        </authorList>
    </citation>
    <scope>NUCLEOTIDE SEQUENCE [LARGE SCALE GENOMIC DNA]</scope>
    <source>
        <strain evidence="13">F231</strain>
    </source>
</reference>
<dbReference type="InterPro" id="IPR029052">
    <property type="entry name" value="Metallo-depent_PP-like"/>
</dbReference>
<accession>A0AAN7LRS4</accession>
<evidence type="ECO:0000256" key="10">
    <source>
        <dbReference type="ARBA" id="ARBA00023004"/>
    </source>
</evidence>
<evidence type="ECO:0000256" key="5">
    <source>
        <dbReference type="ARBA" id="ARBA00012646"/>
    </source>
</evidence>
<comment type="catalytic activity">
    <reaction evidence="1">
        <text>a phosphate monoester + H2O = an alcohol + phosphate</text>
        <dbReference type="Rhea" id="RHEA:15017"/>
        <dbReference type="ChEBI" id="CHEBI:15377"/>
        <dbReference type="ChEBI" id="CHEBI:30879"/>
        <dbReference type="ChEBI" id="CHEBI:43474"/>
        <dbReference type="ChEBI" id="CHEBI:67140"/>
        <dbReference type="EC" id="3.1.3.2"/>
    </reaction>
</comment>
<keyword evidence="14" id="KW-1185">Reference proteome</keyword>
<dbReference type="EMBL" id="JAXQNO010000013">
    <property type="protein sequence ID" value="KAK4786188.1"/>
    <property type="molecule type" value="Genomic_DNA"/>
</dbReference>
<keyword evidence="8" id="KW-0378">Hydrolase</keyword>
<dbReference type="SUPFAM" id="SSF49363">
    <property type="entry name" value="Purple acid phosphatase, N-terminal domain"/>
    <property type="match status" value="1"/>
</dbReference>
<dbReference type="InterPro" id="IPR008963">
    <property type="entry name" value="Purple_acid_Pase-like_N"/>
</dbReference>
<evidence type="ECO:0000256" key="3">
    <source>
        <dbReference type="ARBA" id="ARBA00001962"/>
    </source>
</evidence>
<evidence type="ECO:0000256" key="4">
    <source>
        <dbReference type="ARBA" id="ARBA00008723"/>
    </source>
</evidence>
<dbReference type="Gene3D" id="3.60.21.10">
    <property type="match status" value="1"/>
</dbReference>
<dbReference type="PANTHER" id="PTHR22953:SF86">
    <property type="entry name" value="PURPLE ACID PHOSPHATASE 10"/>
    <property type="match status" value="1"/>
</dbReference>
<evidence type="ECO:0000313" key="13">
    <source>
        <dbReference type="EMBL" id="KAK4786188.1"/>
    </source>
</evidence>
<dbReference type="Gene3D" id="2.60.40.380">
    <property type="entry name" value="Purple acid phosphatase-like, N-terminal"/>
    <property type="match status" value="1"/>
</dbReference>
<evidence type="ECO:0000256" key="1">
    <source>
        <dbReference type="ARBA" id="ARBA00000032"/>
    </source>
</evidence>
<dbReference type="PANTHER" id="PTHR22953">
    <property type="entry name" value="ACID PHOSPHATASE RELATED"/>
    <property type="match status" value="1"/>
</dbReference>
<dbReference type="Proteomes" id="UP001346149">
    <property type="component" value="Unassembled WGS sequence"/>
</dbReference>
<keyword evidence="7" id="KW-0732">Signal</keyword>
<comment type="caution">
    <text evidence="13">The sequence shown here is derived from an EMBL/GenBank/DDBJ whole genome shotgun (WGS) entry which is preliminary data.</text>
</comment>
<keyword evidence="10" id="KW-0408">Iron</keyword>
<dbReference type="InterPro" id="IPR015914">
    <property type="entry name" value="PAPs_N"/>
</dbReference>
<dbReference type="InterPro" id="IPR039331">
    <property type="entry name" value="PAPs-like"/>
</dbReference>
<name>A0AAN7LRS4_TRANT</name>
<dbReference type="SUPFAM" id="SSF56300">
    <property type="entry name" value="Metallo-dependent phosphatases"/>
    <property type="match status" value="1"/>
</dbReference>
<protein>
    <recommendedName>
        <fullName evidence="5">acid phosphatase</fullName>
        <ecNumber evidence="5">3.1.3.2</ecNumber>
    </recommendedName>
</protein>
<evidence type="ECO:0000256" key="2">
    <source>
        <dbReference type="ARBA" id="ARBA00001947"/>
    </source>
</evidence>
<evidence type="ECO:0000256" key="8">
    <source>
        <dbReference type="ARBA" id="ARBA00022801"/>
    </source>
</evidence>